<keyword evidence="1" id="KW-0805">Transcription regulation</keyword>
<dbReference type="InterPro" id="IPR009057">
    <property type="entry name" value="Homeodomain-like_sf"/>
</dbReference>
<evidence type="ECO:0000313" key="6">
    <source>
        <dbReference type="Proteomes" id="UP001199816"/>
    </source>
</evidence>
<dbReference type="EMBL" id="JAJNEC010000008">
    <property type="protein sequence ID" value="MCD2426024.1"/>
    <property type="molecule type" value="Genomic_DNA"/>
</dbReference>
<dbReference type="SUPFAM" id="SSF46689">
    <property type="entry name" value="Homeodomain-like"/>
    <property type="match status" value="1"/>
</dbReference>
<name>A0ABS8PY75_9BACT</name>
<dbReference type="Proteomes" id="UP001199816">
    <property type="component" value="Unassembled WGS sequence"/>
</dbReference>
<evidence type="ECO:0000256" key="2">
    <source>
        <dbReference type="ARBA" id="ARBA00023125"/>
    </source>
</evidence>
<keyword evidence="3" id="KW-0804">Transcription</keyword>
<evidence type="ECO:0000256" key="1">
    <source>
        <dbReference type="ARBA" id="ARBA00023015"/>
    </source>
</evidence>
<dbReference type="RefSeq" id="WP_231008614.1">
    <property type="nucleotide sequence ID" value="NZ_JAJNEC010000008.1"/>
</dbReference>
<dbReference type="PANTHER" id="PTHR43280:SF32">
    <property type="entry name" value="TRANSCRIPTIONAL REGULATORY PROTEIN"/>
    <property type="match status" value="1"/>
</dbReference>
<dbReference type="PANTHER" id="PTHR43280">
    <property type="entry name" value="ARAC-FAMILY TRANSCRIPTIONAL REGULATOR"/>
    <property type="match status" value="1"/>
</dbReference>
<feature type="domain" description="HTH araC/xylS-type" evidence="4">
    <location>
        <begin position="185"/>
        <end position="283"/>
    </location>
</feature>
<comment type="caution">
    <text evidence="5">The sequence shown here is derived from an EMBL/GenBank/DDBJ whole genome shotgun (WGS) entry which is preliminary data.</text>
</comment>
<evidence type="ECO:0000259" key="4">
    <source>
        <dbReference type="PROSITE" id="PS01124"/>
    </source>
</evidence>
<dbReference type="PROSITE" id="PS01124">
    <property type="entry name" value="HTH_ARAC_FAMILY_2"/>
    <property type="match status" value="1"/>
</dbReference>
<keyword evidence="6" id="KW-1185">Reference proteome</keyword>
<dbReference type="Gene3D" id="1.10.10.60">
    <property type="entry name" value="Homeodomain-like"/>
    <property type="match status" value="1"/>
</dbReference>
<dbReference type="Pfam" id="PF12833">
    <property type="entry name" value="HTH_18"/>
    <property type="match status" value="1"/>
</dbReference>
<reference evidence="5 6" key="1">
    <citation type="submission" date="2021-11" db="EMBL/GenBank/DDBJ databases">
        <title>Genomic of Niabella pedocola.</title>
        <authorList>
            <person name="Wu T."/>
        </authorList>
    </citation>
    <scope>NUCLEOTIDE SEQUENCE [LARGE SCALE GENOMIC DNA]</scope>
    <source>
        <strain evidence="5 6">JCM 31011</strain>
    </source>
</reference>
<organism evidence="5 6">
    <name type="scientific">Niabella pedocola</name>
    <dbReference type="NCBI Taxonomy" id="1752077"/>
    <lineage>
        <taxon>Bacteria</taxon>
        <taxon>Pseudomonadati</taxon>
        <taxon>Bacteroidota</taxon>
        <taxon>Chitinophagia</taxon>
        <taxon>Chitinophagales</taxon>
        <taxon>Chitinophagaceae</taxon>
        <taxon>Niabella</taxon>
    </lineage>
</organism>
<sequence length="285" mass="32590">MADQIRNELEKDGFSINTLERVLEDYQGRTSVKTFEYFTVIRTFKEAKVIINETHFRFGPDNIVFIGPNKKIILPQQEGAESIYIMIFSSAFYERSASDIYILNSELFFGSVSEVYVAVTPGNEAEFQKQFIDKMALYESKRSKLYAAVAHNCIETLLLDGLFSLHLRQRAKKQTQGHAELHVISQFKALLHKHYKEHRSVAFYANMLNITPRKLSGITEEILGNTAKQLITDKVIKEVVVLLKSSGLSIAEIAYEFGFSDEGNFSNLIKKHTGNYPREMRAQKV</sequence>
<evidence type="ECO:0000313" key="5">
    <source>
        <dbReference type="EMBL" id="MCD2426024.1"/>
    </source>
</evidence>
<evidence type="ECO:0000256" key="3">
    <source>
        <dbReference type="ARBA" id="ARBA00023163"/>
    </source>
</evidence>
<proteinExistence type="predicted"/>
<gene>
    <name evidence="5" type="ORF">LQ567_24785</name>
</gene>
<keyword evidence="2" id="KW-0238">DNA-binding</keyword>
<protein>
    <submittedName>
        <fullName evidence="5">AraC family transcriptional regulator</fullName>
    </submittedName>
</protein>
<dbReference type="InterPro" id="IPR018060">
    <property type="entry name" value="HTH_AraC"/>
</dbReference>
<accession>A0ABS8PY75</accession>
<dbReference type="SMART" id="SM00342">
    <property type="entry name" value="HTH_ARAC"/>
    <property type="match status" value="1"/>
</dbReference>